<reference evidence="1 2" key="1">
    <citation type="journal article" date="2017" name="Environ. Microbiol.">
        <title>Decay of the glycolytic pathway and adaptation to intranuclear parasitism within Enterocytozoonidae microsporidia.</title>
        <authorList>
            <person name="Wiredu Boakye D."/>
            <person name="Jaroenlak P."/>
            <person name="Prachumwat A."/>
            <person name="Williams T.A."/>
            <person name="Bateman K.S."/>
            <person name="Itsathitphaisarn O."/>
            <person name="Sritunyalucksana K."/>
            <person name="Paszkiewicz K.H."/>
            <person name="Moore K.A."/>
            <person name="Stentiford G.D."/>
            <person name="Williams B.A."/>
        </authorList>
    </citation>
    <scope>NUCLEOTIDE SEQUENCE [LARGE SCALE GENOMIC DNA]</scope>
    <source>
        <strain evidence="1 2">TH1</strain>
    </source>
</reference>
<dbReference type="AlphaFoldDB" id="A0A1W0E4E9"/>
<accession>A0A1W0E4E9</accession>
<dbReference type="VEuPathDB" id="MicrosporidiaDB:EHP00_2227"/>
<evidence type="ECO:0000313" key="1">
    <source>
        <dbReference type="EMBL" id="OQS54110.1"/>
    </source>
</evidence>
<keyword evidence="2" id="KW-1185">Reference proteome</keyword>
<dbReference type="Proteomes" id="UP000192758">
    <property type="component" value="Unassembled WGS sequence"/>
</dbReference>
<organism evidence="1 2">
    <name type="scientific">Ecytonucleospora hepatopenaei</name>
    <dbReference type="NCBI Taxonomy" id="646526"/>
    <lineage>
        <taxon>Eukaryota</taxon>
        <taxon>Fungi</taxon>
        <taxon>Fungi incertae sedis</taxon>
        <taxon>Microsporidia</taxon>
        <taxon>Enterocytozoonidae</taxon>
        <taxon>Ecytonucleospora</taxon>
    </lineage>
</organism>
<evidence type="ECO:0000313" key="2">
    <source>
        <dbReference type="Proteomes" id="UP000192758"/>
    </source>
</evidence>
<proteinExistence type="predicted"/>
<dbReference type="EMBL" id="MNPJ01000022">
    <property type="protein sequence ID" value="OQS54110.1"/>
    <property type="molecule type" value="Genomic_DNA"/>
</dbReference>
<name>A0A1W0E4E9_9MICR</name>
<protein>
    <submittedName>
        <fullName evidence="1">Uncharacterized protein</fullName>
    </submittedName>
</protein>
<comment type="caution">
    <text evidence="1">The sequence shown here is derived from an EMBL/GenBank/DDBJ whole genome shotgun (WGS) entry which is preliminary data.</text>
</comment>
<gene>
    <name evidence="1" type="ORF">EHP00_2227</name>
</gene>
<sequence>MLLIYFFNLLYTYSNISDYLYSPSIIHNLYITDIDLYSTSYNTLHYTINQLIKTRNIDPVFVITNFTKNTNCIIDLTGNLFDICDAFYKGMINKYSKNIKNSLRHMTNNKKQLNELIYAIIKSRRLPKKCIKEINEIYYNNTDNTDITDTTNVSDTDNIIVCNNCKKTNTYNNILNNNNTNNILNNNTNTNTKNSVVTYVHLCKIYHIISKKIKYTNDTTIKLKNTLYYVIKTLEEIDLNNKQLNKLYTKYMDIIHNDSIAYDYIIHKLYTNIFINIVKNKIGKCKNKYDIFIKRILYCNNTNTTSNTNTNTNTNNNSSCDSCNGNKEIMLLCFILESVLLVYPKNIEQERNIKELIFLYDHIKTRYKKIEETIKELP</sequence>